<sequence length="207" mass="23600">MKTLFRSSIIILLSLITTNVMAQKKVKTLSLSKVIDFPAQKLWQIVGEDYGSVAYSHPRIIDSDYVNGSLKAEEGAERVCYFNDSHSQFLKEKIVNYNPEEMSFTNQVFQAGKFPVDPEYTKGVYRIEDLGNGQSKMHFDMQFRTKPAIMGALMKGSFKKLIEDYFIALEYHIKTGEKVTKENFKSIKKKVESGILNKSVENTSAKK</sequence>
<gene>
    <name evidence="1" type="ORF">BC781_102315</name>
</gene>
<name>A0A315ZBN0_SEDFL</name>
<dbReference type="AlphaFoldDB" id="A0A315ZBN0"/>
<dbReference type="InterPro" id="IPR023393">
    <property type="entry name" value="START-like_dom_sf"/>
</dbReference>
<dbReference type="OrthoDB" id="1440639at2"/>
<dbReference type="Gene3D" id="3.30.530.20">
    <property type="match status" value="1"/>
</dbReference>
<proteinExistence type="predicted"/>
<dbReference type="RefSeq" id="WP_109616894.1">
    <property type="nucleotide sequence ID" value="NZ_QGDO01000002.1"/>
</dbReference>
<protein>
    <submittedName>
        <fullName evidence="1">Polyketide cyclase/dehydrase/lipid transport protein</fullName>
    </submittedName>
</protein>
<keyword evidence="2" id="KW-1185">Reference proteome</keyword>
<dbReference type="EMBL" id="QGDO01000002">
    <property type="protein sequence ID" value="PWJ42770.1"/>
    <property type="molecule type" value="Genomic_DNA"/>
</dbReference>
<evidence type="ECO:0000313" key="2">
    <source>
        <dbReference type="Proteomes" id="UP000245535"/>
    </source>
</evidence>
<comment type="caution">
    <text evidence="1">The sequence shown here is derived from an EMBL/GenBank/DDBJ whole genome shotgun (WGS) entry which is preliminary data.</text>
</comment>
<reference evidence="1 2" key="1">
    <citation type="submission" date="2018-03" db="EMBL/GenBank/DDBJ databases">
        <title>Genomic Encyclopedia of Archaeal and Bacterial Type Strains, Phase II (KMG-II): from individual species to whole genera.</title>
        <authorList>
            <person name="Goeker M."/>
        </authorList>
    </citation>
    <scope>NUCLEOTIDE SEQUENCE [LARGE SCALE GENOMIC DNA]</scope>
    <source>
        <strain evidence="1 2">DSM 28229</strain>
    </source>
</reference>
<dbReference type="SUPFAM" id="SSF55961">
    <property type="entry name" value="Bet v1-like"/>
    <property type="match status" value="1"/>
</dbReference>
<accession>A0A315ZBN0</accession>
<organism evidence="1 2">
    <name type="scientific">Sediminitomix flava</name>
    <dbReference type="NCBI Taxonomy" id="379075"/>
    <lineage>
        <taxon>Bacteria</taxon>
        <taxon>Pseudomonadati</taxon>
        <taxon>Bacteroidota</taxon>
        <taxon>Cytophagia</taxon>
        <taxon>Cytophagales</taxon>
        <taxon>Flammeovirgaceae</taxon>
        <taxon>Sediminitomix</taxon>
    </lineage>
</organism>
<dbReference type="CDD" id="cd07821">
    <property type="entry name" value="PYR_PYL_RCAR_like"/>
    <property type="match status" value="1"/>
</dbReference>
<dbReference type="Proteomes" id="UP000245535">
    <property type="component" value="Unassembled WGS sequence"/>
</dbReference>
<evidence type="ECO:0000313" key="1">
    <source>
        <dbReference type="EMBL" id="PWJ42770.1"/>
    </source>
</evidence>